<dbReference type="AlphaFoldDB" id="A0A0P4VLW4"/>
<protein>
    <submittedName>
        <fullName evidence="4">Putative sulfotransferase</fullName>
    </submittedName>
</protein>
<accession>A0A0P4VLW4</accession>
<sequence>MFPYEITKIEGKEGEELLELFTGEKAGFVQVGPKKWTLPTKYAVHAENIYSFEVKEDDLWIVTFPRSGTTLMQELVWLVGNKLDYETSFNISLNERVPFFEFNCVMSDAYLKEIAELNDNAPEIVKEIKDWDTPGYIIAQSMTSPRYFKTHLPPSLLPPNLVDTCKMVYVARNPLDVAVSFYHHNRLIKAHGFQGDFRKYWELFEKDLILYSPYWEHIKEGWEKRNHPNVLFLFYEDILRDFTGNIRKIGQFLNKQMLDDEIKRLADHLHIDNFRKTFMLENDLQIKGMINPQAPGFIRRGKIGGNQEFDDAEIKLRAEKWFKKNLANTDIIFPKF</sequence>
<dbReference type="EMBL" id="GDKW01001118">
    <property type="protein sequence ID" value="JAI55477.1"/>
    <property type="molecule type" value="mRNA"/>
</dbReference>
<dbReference type="InterPro" id="IPR000863">
    <property type="entry name" value="Sulfotransferase_dom"/>
</dbReference>
<comment type="similarity">
    <text evidence="1">Belongs to the sulfotransferase 1 family.</text>
</comment>
<dbReference type="Gene3D" id="3.40.50.300">
    <property type="entry name" value="P-loop containing nucleotide triphosphate hydrolases"/>
    <property type="match status" value="1"/>
</dbReference>
<feature type="domain" description="Sulfotransferase" evidence="3">
    <location>
        <begin position="57"/>
        <end position="329"/>
    </location>
</feature>
<dbReference type="Pfam" id="PF00685">
    <property type="entry name" value="Sulfotransfer_1"/>
    <property type="match status" value="1"/>
</dbReference>
<organism evidence="4">
    <name type="scientific">Rhodnius neglectus</name>
    <dbReference type="NCBI Taxonomy" id="72488"/>
    <lineage>
        <taxon>Eukaryota</taxon>
        <taxon>Metazoa</taxon>
        <taxon>Ecdysozoa</taxon>
        <taxon>Arthropoda</taxon>
        <taxon>Hexapoda</taxon>
        <taxon>Insecta</taxon>
        <taxon>Pterygota</taxon>
        <taxon>Neoptera</taxon>
        <taxon>Paraneoptera</taxon>
        <taxon>Hemiptera</taxon>
        <taxon>Heteroptera</taxon>
        <taxon>Panheteroptera</taxon>
        <taxon>Cimicomorpha</taxon>
        <taxon>Reduviidae</taxon>
        <taxon>Triatominae</taxon>
        <taxon>Rhodnius</taxon>
    </lineage>
</organism>
<dbReference type="PANTHER" id="PTHR11783">
    <property type="entry name" value="SULFOTRANSFERASE SULT"/>
    <property type="match status" value="1"/>
</dbReference>
<dbReference type="InterPro" id="IPR027417">
    <property type="entry name" value="P-loop_NTPase"/>
</dbReference>
<dbReference type="SUPFAM" id="SSF52540">
    <property type="entry name" value="P-loop containing nucleoside triphosphate hydrolases"/>
    <property type="match status" value="1"/>
</dbReference>
<evidence type="ECO:0000256" key="2">
    <source>
        <dbReference type="ARBA" id="ARBA00022679"/>
    </source>
</evidence>
<name>A0A0P4VLW4_9HEMI</name>
<dbReference type="GO" id="GO:0008146">
    <property type="term" value="F:sulfotransferase activity"/>
    <property type="evidence" value="ECO:0007669"/>
    <property type="project" value="InterPro"/>
</dbReference>
<keyword evidence="2 4" id="KW-0808">Transferase</keyword>
<reference evidence="4" key="1">
    <citation type="journal article" date="2016" name="PLoS Negl. Trop. Dis.">
        <title>A Deep Insight into the Sialome of Rhodnius neglectus, a Vector of Chagas Disease.</title>
        <authorList>
            <person name="Santiago P.B."/>
            <person name="Assumpcao T.C."/>
            <person name="Araujo C.N."/>
            <person name="Bastos I.M."/>
            <person name="Neves D."/>
            <person name="Silva I.G."/>
            <person name="Charneau S."/>
            <person name="Queiroz R.M."/>
            <person name="Raiol T."/>
            <person name="Oliveira J.V."/>
            <person name="Sousa M.V."/>
            <person name="Calvo E."/>
            <person name="Ribeiro J.M."/>
            <person name="Santana J.M."/>
        </authorList>
    </citation>
    <scope>NUCLEOTIDE SEQUENCE</scope>
    <source>
        <tissue evidence="4">Salivary glands</tissue>
    </source>
</reference>
<evidence type="ECO:0000313" key="4">
    <source>
        <dbReference type="EMBL" id="JAI55477.1"/>
    </source>
</evidence>
<evidence type="ECO:0000256" key="1">
    <source>
        <dbReference type="ARBA" id="ARBA00005771"/>
    </source>
</evidence>
<proteinExistence type="evidence at transcript level"/>
<evidence type="ECO:0000259" key="3">
    <source>
        <dbReference type="Pfam" id="PF00685"/>
    </source>
</evidence>